<dbReference type="InterPro" id="IPR008978">
    <property type="entry name" value="HSP20-like_chaperone"/>
</dbReference>
<dbReference type="GO" id="GO:0042026">
    <property type="term" value="P:protein refolding"/>
    <property type="evidence" value="ECO:0007669"/>
    <property type="project" value="TreeGrafter"/>
</dbReference>
<dbReference type="GO" id="GO:0005737">
    <property type="term" value="C:cytoplasm"/>
    <property type="evidence" value="ECO:0007669"/>
    <property type="project" value="TreeGrafter"/>
</dbReference>
<dbReference type="PANTHER" id="PTHR45640">
    <property type="entry name" value="HEAT SHOCK PROTEIN HSP-12.2-RELATED"/>
    <property type="match status" value="1"/>
</dbReference>
<comment type="similarity">
    <text evidence="2 3">Belongs to the small heat shock protein (HSP20) family.</text>
</comment>
<dbReference type="OrthoDB" id="1431247at2759"/>
<comment type="caution">
    <text evidence="5">The sequence shown here is derived from an EMBL/GenBank/DDBJ whole genome shotgun (WGS) entry which is preliminary data.</text>
</comment>
<dbReference type="Gene3D" id="2.60.40.790">
    <property type="match status" value="1"/>
</dbReference>
<sequence>MNHVLLWDVTAGVLFKNHKLPPRLPFAASNSLSRQPISTSMSMVPMLFRDWWDDFQLPRSRLWDHSNFGIGMHRDDLFRAHDNVMRPWRRPQSVIVHPIQTETTSADNSVYNAVIDVTQFTPAELSVKVQGGAVVVEGKHEERADDHGYISRHFVRRYVLPEQFDLDQVNSSLSSDGILTISAPKKTLPGSGERVVLIQQTGIPAVKAAAATTSEPTITHPQTPQPI</sequence>
<name>A0A8S1CEN3_9INSE</name>
<dbReference type="GO" id="GO:0005634">
    <property type="term" value="C:nucleus"/>
    <property type="evidence" value="ECO:0007669"/>
    <property type="project" value="TreeGrafter"/>
</dbReference>
<dbReference type="PROSITE" id="PS01031">
    <property type="entry name" value="SHSP"/>
    <property type="match status" value="1"/>
</dbReference>
<dbReference type="PANTHER" id="PTHR45640:SF13">
    <property type="entry name" value="HEAT SHOCK PROTEIN 22-RELATED"/>
    <property type="match status" value="1"/>
</dbReference>
<dbReference type="PRINTS" id="PR00299">
    <property type="entry name" value="ACRYSTALLIN"/>
</dbReference>
<keyword evidence="1" id="KW-0346">Stress response</keyword>
<evidence type="ECO:0000256" key="2">
    <source>
        <dbReference type="PROSITE-ProRule" id="PRU00285"/>
    </source>
</evidence>
<protein>
    <recommendedName>
        <fullName evidence="4">SHSP domain-containing protein</fullName>
    </recommendedName>
</protein>
<evidence type="ECO:0000259" key="4">
    <source>
        <dbReference type="PROSITE" id="PS01031"/>
    </source>
</evidence>
<dbReference type="AlphaFoldDB" id="A0A8S1CEN3"/>
<evidence type="ECO:0000313" key="5">
    <source>
        <dbReference type="EMBL" id="CAB3366558.1"/>
    </source>
</evidence>
<dbReference type="InterPro" id="IPR002068">
    <property type="entry name" value="A-crystallin/Hsp20_dom"/>
</dbReference>
<dbReference type="InterPro" id="IPR001436">
    <property type="entry name" value="Alpha-crystallin/sHSP_animal"/>
</dbReference>
<dbReference type="Proteomes" id="UP000494165">
    <property type="component" value="Unassembled WGS sequence"/>
</dbReference>
<accession>A0A8S1CEN3</accession>
<dbReference type="EMBL" id="CADEPI010000026">
    <property type="protein sequence ID" value="CAB3366558.1"/>
    <property type="molecule type" value="Genomic_DNA"/>
</dbReference>
<keyword evidence="6" id="KW-1185">Reference proteome</keyword>
<gene>
    <name evidence="5" type="ORF">CLODIP_2_CD15965</name>
</gene>
<evidence type="ECO:0000256" key="3">
    <source>
        <dbReference type="RuleBase" id="RU003616"/>
    </source>
</evidence>
<proteinExistence type="inferred from homology"/>
<dbReference type="SUPFAM" id="SSF49764">
    <property type="entry name" value="HSP20-like chaperones"/>
    <property type="match status" value="1"/>
</dbReference>
<reference evidence="5 6" key="1">
    <citation type="submission" date="2020-04" db="EMBL/GenBank/DDBJ databases">
        <authorList>
            <person name="Alioto T."/>
            <person name="Alioto T."/>
            <person name="Gomez Garrido J."/>
        </authorList>
    </citation>
    <scope>NUCLEOTIDE SEQUENCE [LARGE SCALE GENOMIC DNA]</scope>
</reference>
<dbReference type="GO" id="GO:0009408">
    <property type="term" value="P:response to heat"/>
    <property type="evidence" value="ECO:0007669"/>
    <property type="project" value="TreeGrafter"/>
</dbReference>
<evidence type="ECO:0000313" key="6">
    <source>
        <dbReference type="Proteomes" id="UP000494165"/>
    </source>
</evidence>
<dbReference type="GO" id="GO:0051082">
    <property type="term" value="F:unfolded protein binding"/>
    <property type="evidence" value="ECO:0007669"/>
    <property type="project" value="TreeGrafter"/>
</dbReference>
<dbReference type="CDD" id="cd06526">
    <property type="entry name" value="metazoan_ACD"/>
    <property type="match status" value="1"/>
</dbReference>
<feature type="domain" description="SHSP" evidence="4">
    <location>
        <begin position="90"/>
        <end position="201"/>
    </location>
</feature>
<organism evidence="5 6">
    <name type="scientific">Cloeon dipterum</name>
    <dbReference type="NCBI Taxonomy" id="197152"/>
    <lineage>
        <taxon>Eukaryota</taxon>
        <taxon>Metazoa</taxon>
        <taxon>Ecdysozoa</taxon>
        <taxon>Arthropoda</taxon>
        <taxon>Hexapoda</taxon>
        <taxon>Insecta</taxon>
        <taxon>Pterygota</taxon>
        <taxon>Palaeoptera</taxon>
        <taxon>Ephemeroptera</taxon>
        <taxon>Pisciforma</taxon>
        <taxon>Baetidae</taxon>
        <taxon>Cloeon</taxon>
    </lineage>
</organism>
<dbReference type="Pfam" id="PF00011">
    <property type="entry name" value="HSP20"/>
    <property type="match status" value="1"/>
</dbReference>
<evidence type="ECO:0000256" key="1">
    <source>
        <dbReference type="ARBA" id="ARBA00023016"/>
    </source>
</evidence>